<keyword evidence="2" id="KW-0808">Transferase</keyword>
<evidence type="ECO:0000313" key="5">
    <source>
        <dbReference type="EMBL" id="OQE19569.1"/>
    </source>
</evidence>
<dbReference type="PANTHER" id="PTHR10545">
    <property type="entry name" value="DIAMINE N-ACETYLTRANSFERASE"/>
    <property type="match status" value="1"/>
</dbReference>
<dbReference type="FunFam" id="3.40.630.30:FF:000064">
    <property type="entry name" value="GNAT family acetyltransferase"/>
    <property type="match status" value="1"/>
</dbReference>
<feature type="domain" description="N-acetyltransferase" evidence="4">
    <location>
        <begin position="5"/>
        <end position="173"/>
    </location>
</feature>
<keyword evidence="6" id="KW-1185">Reference proteome</keyword>
<dbReference type="STRING" id="303698.A0A1V6T0S8"/>
<evidence type="ECO:0000256" key="2">
    <source>
        <dbReference type="ARBA" id="ARBA00022679"/>
    </source>
</evidence>
<proteinExistence type="inferred from homology"/>
<evidence type="ECO:0000313" key="6">
    <source>
        <dbReference type="Proteomes" id="UP000191285"/>
    </source>
</evidence>
<comment type="caution">
    <text evidence="5">The sequence shown here is derived from an EMBL/GenBank/DDBJ whole genome shotgun (WGS) entry which is preliminary data.</text>
</comment>
<keyword evidence="3" id="KW-0012">Acyltransferase</keyword>
<dbReference type="InterPro" id="IPR051016">
    <property type="entry name" value="Diverse_Substrate_AcTransf"/>
</dbReference>
<gene>
    <name evidence="5" type="ORF">PENSTE_c015G00336</name>
</gene>
<dbReference type="PROSITE" id="PS51186">
    <property type="entry name" value="GNAT"/>
    <property type="match status" value="1"/>
</dbReference>
<evidence type="ECO:0000256" key="3">
    <source>
        <dbReference type="ARBA" id="ARBA00023315"/>
    </source>
</evidence>
<comment type="similarity">
    <text evidence="1">Belongs to the acetyltransferase family.</text>
</comment>
<accession>A0A1V6T0S8</accession>
<dbReference type="InterPro" id="IPR016181">
    <property type="entry name" value="Acyl_CoA_acyltransferase"/>
</dbReference>
<organism evidence="5 6">
    <name type="scientific">Penicillium steckii</name>
    <dbReference type="NCBI Taxonomy" id="303698"/>
    <lineage>
        <taxon>Eukaryota</taxon>
        <taxon>Fungi</taxon>
        <taxon>Dikarya</taxon>
        <taxon>Ascomycota</taxon>
        <taxon>Pezizomycotina</taxon>
        <taxon>Eurotiomycetes</taxon>
        <taxon>Eurotiomycetidae</taxon>
        <taxon>Eurotiales</taxon>
        <taxon>Aspergillaceae</taxon>
        <taxon>Penicillium</taxon>
    </lineage>
</organism>
<sequence>MTNNATIRSARREDVPLILALMKATATEQKVPHSVTATESDLLNTLHLDQANGTETMANGSPKNGEVFLIEAPEGEIAGMAIYFITYVAWKAKSGVCLEDLYVRPEYRCRGYARFLVQAVAKKGHELGCSRMEWFCFTDNQRALNFYHDIGAKDMDTMMLLRLDGDEMVKFANGS</sequence>
<dbReference type="OrthoDB" id="7305308at2759"/>
<dbReference type="CDD" id="cd04301">
    <property type="entry name" value="NAT_SF"/>
    <property type="match status" value="1"/>
</dbReference>
<dbReference type="EMBL" id="MLKD01000015">
    <property type="protein sequence ID" value="OQE19569.1"/>
    <property type="molecule type" value="Genomic_DNA"/>
</dbReference>
<dbReference type="AlphaFoldDB" id="A0A1V6T0S8"/>
<dbReference type="InterPro" id="IPR000182">
    <property type="entry name" value="GNAT_dom"/>
</dbReference>
<evidence type="ECO:0000259" key="4">
    <source>
        <dbReference type="PROSITE" id="PS51186"/>
    </source>
</evidence>
<dbReference type="Pfam" id="PF00583">
    <property type="entry name" value="Acetyltransf_1"/>
    <property type="match status" value="1"/>
</dbReference>
<dbReference type="Proteomes" id="UP000191285">
    <property type="component" value="Unassembled WGS sequence"/>
</dbReference>
<dbReference type="Gene3D" id="3.40.630.30">
    <property type="match status" value="1"/>
</dbReference>
<dbReference type="GO" id="GO:0008080">
    <property type="term" value="F:N-acetyltransferase activity"/>
    <property type="evidence" value="ECO:0007669"/>
    <property type="project" value="TreeGrafter"/>
</dbReference>
<dbReference type="PANTHER" id="PTHR10545:SF29">
    <property type="entry name" value="GH14572P-RELATED"/>
    <property type="match status" value="1"/>
</dbReference>
<reference evidence="6" key="1">
    <citation type="journal article" date="2017" name="Nat. Microbiol.">
        <title>Global analysis of biosynthetic gene clusters reveals vast potential of secondary metabolite production in Penicillium species.</title>
        <authorList>
            <person name="Nielsen J.C."/>
            <person name="Grijseels S."/>
            <person name="Prigent S."/>
            <person name="Ji B."/>
            <person name="Dainat J."/>
            <person name="Nielsen K.F."/>
            <person name="Frisvad J.C."/>
            <person name="Workman M."/>
            <person name="Nielsen J."/>
        </authorList>
    </citation>
    <scope>NUCLEOTIDE SEQUENCE [LARGE SCALE GENOMIC DNA]</scope>
    <source>
        <strain evidence="6">IBT 24891</strain>
    </source>
</reference>
<protein>
    <recommendedName>
        <fullName evidence="4">N-acetyltransferase domain-containing protein</fullName>
    </recommendedName>
</protein>
<dbReference type="SUPFAM" id="SSF55729">
    <property type="entry name" value="Acyl-CoA N-acyltransferases (Nat)"/>
    <property type="match status" value="1"/>
</dbReference>
<name>A0A1V6T0S8_9EURO</name>
<evidence type="ECO:0000256" key="1">
    <source>
        <dbReference type="ARBA" id="ARBA00008694"/>
    </source>
</evidence>